<evidence type="ECO:0000259" key="4">
    <source>
        <dbReference type="Pfam" id="PF23753"/>
    </source>
</evidence>
<comment type="caution">
    <text evidence="5">The sequence shown here is derived from an EMBL/GenBank/DDBJ whole genome shotgun (WGS) entry which is preliminary data.</text>
</comment>
<dbReference type="Pfam" id="PF23752">
    <property type="entry name" value="Beta-prop_WDR11_2nd"/>
    <property type="match status" value="1"/>
</dbReference>
<dbReference type="Pfam" id="PF23753">
    <property type="entry name" value="TPR_WDR11"/>
    <property type="match status" value="1"/>
</dbReference>
<dbReference type="OrthoDB" id="1291858at2759"/>
<feature type="domain" description="WDR11 second beta-propeller" evidence="3">
    <location>
        <begin position="518"/>
        <end position="803"/>
    </location>
</feature>
<name>A0A8X6JL56_TRICU</name>
<dbReference type="Pfam" id="PF23751">
    <property type="entry name" value="Beta-prop_WDR11_1st"/>
    <property type="match status" value="1"/>
</dbReference>
<keyword evidence="6" id="KW-1185">Reference proteome</keyword>
<dbReference type="InterPro" id="IPR057854">
    <property type="entry name" value="TPR_WDR11"/>
</dbReference>
<dbReference type="PANTHER" id="PTHR14593">
    <property type="entry name" value="WD REPEAT-CONTAINING PROTEIN 11"/>
    <property type="match status" value="1"/>
</dbReference>
<evidence type="ECO:0000313" key="6">
    <source>
        <dbReference type="Proteomes" id="UP000887116"/>
    </source>
</evidence>
<sequence length="1244" mass="140603">MSSLSFDSSKSLDEKTTPIIQKVSPRTITGVLSAANKGALDWGWQSFVAYGCHNHVVVIDTQNVKVFQTLEKHTSDVVKVKWANENYYHDLTHPYTLKLASLDTSGLIVVWDVKESKPISYFFETGKPATDIEWLSGRDSCHQLLVGLHPPYSIVVWNTETGNKVWKKSYTETLLSFAFDPFSENNITFLASECILFVDDFNVHKAPSSNGRKFYISNPSTSSSSTNSGSEDKNKTGSRGSIPRRMWLLAKADSRASEEGVTLNECLNLTYHKSYRHHLLLLYPKEILILDLEINQTVGIVTSEHTGSPMMQLHSCWQRDVFYILHESGCVSLRLRHRGRALMAVATPCECSDTGVNSNDASLEVTYDLQCQSDSLRLTKHAKVTGMAACPLSEMKIALLVSDGRVLFLEVNALHKKEELNFLPPYLSESLERNFIVKSESESCSEKSPLFPLFSDACHPANTLADNIPPALYRNEGPGMKPVKNARVKMFITGHLSSLAAPPHVIRMCPPVTFRNWTVYRPLMAVGNASGSIQVINMATGIIEKEYALHLSPVRGIEWIGLTSFLSYSHPNTINSNGHVRNELVLTDLQSGRIKGLRGDRNEESPIDMIRVSYLRQYVIIAFKEEPFEIWDLRQLVLLRVMPKNYPIVTALEWSPGHYKKTQSSLDLSFDKVKELSGSNHSVTTDGENTPKAVSYTKEHLVFTDTNGQLYHFSVEGNVVKHGSVIPADQAMGSVTCIAWKGDHIVLGDVDGNLNIWNLKGKISKGIATHRGWIKKIRFGPGKGNMKILVLYNDGVDVWDVKDVTFMHQVRCPREMPKVQDVDWVGSDRPVLATAEGCLRVTDIMLKLCSSSIPDYQPSDFPIVPHILSPRVSLYMKSFLHHILWKQKFNTDIDQQDDSDMIWAEEQLESLHSDWRHYLKCCPYGTAERCLHVSRIFGDTEGCLFWTIALHFLKQQKYEQLLLASKSKEQRETKDEDSQHFLDHPLDTAYDFFCDSDVYKKLQLDRVRLHLSKRTTYSQTQQCAERLLLLGQTDQAVQLLLETESENDNFYEDCLRACLIATVQSSGTSQSIIKLVSTNLIASGRISEGVQLLCLIEKASDGCRYLQGAGRWDEAVWLAKATLPVKESKEILKRWVDYLCSPLVDQKNKAILALLSMHEFWKVIKLLYSAHMLERAALFLQSCLEFGLLTKTSENSKDIDAIFMDYSRYLLSIKNRTSAIHYCKLVSDIGDDLRKQLQFISEDV</sequence>
<feature type="compositionally biased region" description="Low complexity" evidence="1">
    <location>
        <begin position="217"/>
        <end position="229"/>
    </location>
</feature>
<dbReference type="AlphaFoldDB" id="A0A8X6JL56"/>
<dbReference type="PANTHER" id="PTHR14593:SF5">
    <property type="entry name" value="WD REPEAT-CONTAINING PROTEIN 11"/>
    <property type="match status" value="1"/>
</dbReference>
<dbReference type="Gene3D" id="2.130.10.10">
    <property type="entry name" value="YVTN repeat-like/Quinoprotein amine dehydrogenase"/>
    <property type="match status" value="3"/>
</dbReference>
<dbReference type="GO" id="GO:0005737">
    <property type="term" value="C:cytoplasm"/>
    <property type="evidence" value="ECO:0007669"/>
    <property type="project" value="TreeGrafter"/>
</dbReference>
<dbReference type="InterPro" id="IPR001680">
    <property type="entry name" value="WD40_rpt"/>
</dbReference>
<protein>
    <submittedName>
        <fullName evidence="5">WD repeat-containing protein 11</fullName>
    </submittedName>
</protein>
<dbReference type="SMART" id="SM00320">
    <property type="entry name" value="WD40"/>
    <property type="match status" value="3"/>
</dbReference>
<evidence type="ECO:0000259" key="3">
    <source>
        <dbReference type="Pfam" id="PF23752"/>
    </source>
</evidence>
<reference evidence="5" key="1">
    <citation type="submission" date="2020-07" db="EMBL/GenBank/DDBJ databases">
        <title>Multicomponent nature underlies the extraordinary mechanical properties of spider dragline silk.</title>
        <authorList>
            <person name="Kono N."/>
            <person name="Nakamura H."/>
            <person name="Mori M."/>
            <person name="Yoshida Y."/>
            <person name="Ohtoshi R."/>
            <person name="Malay A.D."/>
            <person name="Moran D.A.P."/>
            <person name="Tomita M."/>
            <person name="Numata K."/>
            <person name="Arakawa K."/>
        </authorList>
    </citation>
    <scope>NUCLEOTIDE SEQUENCE</scope>
</reference>
<evidence type="ECO:0000256" key="1">
    <source>
        <dbReference type="SAM" id="MobiDB-lite"/>
    </source>
</evidence>
<dbReference type="InterPro" id="IPR057852">
    <property type="entry name" value="Beta-prop_WDR11_1st"/>
</dbReference>
<evidence type="ECO:0000313" key="5">
    <source>
        <dbReference type="EMBL" id="GFR29828.1"/>
    </source>
</evidence>
<feature type="domain" description="WDR11 TPR" evidence="4">
    <location>
        <begin position="916"/>
        <end position="1197"/>
    </location>
</feature>
<feature type="region of interest" description="Disordered" evidence="1">
    <location>
        <begin position="214"/>
        <end position="240"/>
    </location>
</feature>
<dbReference type="Proteomes" id="UP000887116">
    <property type="component" value="Unassembled WGS sequence"/>
</dbReference>
<gene>
    <name evidence="5" type="primary">WDR11</name>
    <name evidence="5" type="ORF">TNCT_185752</name>
</gene>
<evidence type="ECO:0000259" key="2">
    <source>
        <dbReference type="Pfam" id="PF23751"/>
    </source>
</evidence>
<accession>A0A8X6JL56</accession>
<dbReference type="InterPro" id="IPR057853">
    <property type="entry name" value="Beta-prop_WDR11_2nd"/>
</dbReference>
<dbReference type="InterPro" id="IPR036322">
    <property type="entry name" value="WD40_repeat_dom_sf"/>
</dbReference>
<dbReference type="InterPro" id="IPR015943">
    <property type="entry name" value="WD40/YVTN_repeat-like_dom_sf"/>
</dbReference>
<dbReference type="EMBL" id="BMAO01039211">
    <property type="protein sequence ID" value="GFR29828.1"/>
    <property type="molecule type" value="Genomic_DNA"/>
</dbReference>
<proteinExistence type="predicted"/>
<organism evidence="5 6">
    <name type="scientific">Trichonephila clavata</name>
    <name type="common">Joro spider</name>
    <name type="synonym">Nephila clavata</name>
    <dbReference type="NCBI Taxonomy" id="2740835"/>
    <lineage>
        <taxon>Eukaryota</taxon>
        <taxon>Metazoa</taxon>
        <taxon>Ecdysozoa</taxon>
        <taxon>Arthropoda</taxon>
        <taxon>Chelicerata</taxon>
        <taxon>Arachnida</taxon>
        <taxon>Araneae</taxon>
        <taxon>Araneomorphae</taxon>
        <taxon>Entelegynae</taxon>
        <taxon>Araneoidea</taxon>
        <taxon>Nephilidae</taxon>
        <taxon>Trichonephila</taxon>
    </lineage>
</organism>
<dbReference type="SUPFAM" id="SSF50978">
    <property type="entry name" value="WD40 repeat-like"/>
    <property type="match status" value="2"/>
</dbReference>
<feature type="domain" description="WDR11 first beta-propeller" evidence="2">
    <location>
        <begin position="33"/>
        <end position="341"/>
    </location>
</feature>
<dbReference type="InterPro" id="IPR039694">
    <property type="entry name" value="WDR11"/>
</dbReference>